<dbReference type="Pfam" id="PF01408">
    <property type="entry name" value="GFO_IDH_MocA"/>
    <property type="match status" value="1"/>
</dbReference>
<dbReference type="eggNOG" id="COG0673">
    <property type="taxonomic scope" value="Bacteria"/>
</dbReference>
<dbReference type="InterPro" id="IPR036291">
    <property type="entry name" value="NAD(P)-bd_dom_sf"/>
</dbReference>
<evidence type="ECO:0000313" key="4">
    <source>
        <dbReference type="Proteomes" id="UP000027337"/>
    </source>
</evidence>
<reference evidence="3 4" key="1">
    <citation type="journal article" date="2014" name="Genome Announc.">
        <title>Draft Genome Sequences of Two Isolates of the Roseobacter Group, Sulfitobacter sp. Strains 3SOLIMAR09 and 1FIGIMAR09, from Harbors of Mallorca Island (Mediterranean Sea).</title>
        <authorList>
            <person name="Mas-Llado M."/>
            <person name="Pina-Villalonga J.M."/>
            <person name="Brunet-Galmes I."/>
            <person name="Nogales B."/>
            <person name="Bosch R."/>
        </authorList>
    </citation>
    <scope>NUCLEOTIDE SEQUENCE [LARGE SCALE GENOMIC DNA]</scope>
    <source>
        <strain evidence="3 4">1FIGIMAR09</strain>
    </source>
</reference>
<dbReference type="InterPro" id="IPR055170">
    <property type="entry name" value="GFO_IDH_MocA-like_dom"/>
</dbReference>
<dbReference type="RefSeq" id="WP_037908885.1">
    <property type="nucleotide sequence ID" value="NZ_CP068998.1"/>
</dbReference>
<dbReference type="SUPFAM" id="SSF55347">
    <property type="entry name" value="Glyceraldehyde-3-phosphate dehydrogenase-like, C-terminal domain"/>
    <property type="match status" value="1"/>
</dbReference>
<dbReference type="PANTHER" id="PTHR43708">
    <property type="entry name" value="CONSERVED EXPRESSED OXIDOREDUCTASE (EUROFUNG)"/>
    <property type="match status" value="1"/>
</dbReference>
<dbReference type="Pfam" id="PF22725">
    <property type="entry name" value="GFO_IDH_MocA_C3"/>
    <property type="match status" value="1"/>
</dbReference>
<feature type="domain" description="Gfo/Idh/MocA-like oxidoreductase N-terminal" evidence="1">
    <location>
        <begin position="16"/>
        <end position="142"/>
    </location>
</feature>
<dbReference type="AlphaFoldDB" id="A0A061SP18"/>
<dbReference type="Gene3D" id="3.30.360.10">
    <property type="entry name" value="Dihydrodipicolinate Reductase, domain 2"/>
    <property type="match status" value="1"/>
</dbReference>
<keyword evidence="4" id="KW-1185">Reference proteome</keyword>
<dbReference type="InterPro" id="IPR051317">
    <property type="entry name" value="Gfo/Idh/MocA_oxidoreduct"/>
</dbReference>
<protein>
    <submittedName>
        <fullName evidence="3">Oxidoreductase</fullName>
    </submittedName>
</protein>
<feature type="domain" description="GFO/IDH/MocA-like oxidoreductase" evidence="2">
    <location>
        <begin position="153"/>
        <end position="285"/>
    </location>
</feature>
<dbReference type="STRING" id="83219.PM02_12465"/>
<dbReference type="EMBL" id="JEMU01000010">
    <property type="protein sequence ID" value="KAJ02592.1"/>
    <property type="molecule type" value="Genomic_DNA"/>
</dbReference>
<organism evidence="3 4">
    <name type="scientific">Sulfitobacter mediterraneus</name>
    <dbReference type="NCBI Taxonomy" id="83219"/>
    <lineage>
        <taxon>Bacteria</taxon>
        <taxon>Pseudomonadati</taxon>
        <taxon>Pseudomonadota</taxon>
        <taxon>Alphaproteobacteria</taxon>
        <taxon>Rhodobacterales</taxon>
        <taxon>Roseobacteraceae</taxon>
        <taxon>Sulfitobacter</taxon>
    </lineage>
</organism>
<dbReference type="Proteomes" id="UP000027337">
    <property type="component" value="Unassembled WGS sequence"/>
</dbReference>
<name>A0A061SP18_9RHOB</name>
<gene>
    <name evidence="3" type="ORF">PM02_12465</name>
</gene>
<evidence type="ECO:0000259" key="2">
    <source>
        <dbReference type="Pfam" id="PF22725"/>
    </source>
</evidence>
<dbReference type="Gene3D" id="3.40.50.720">
    <property type="entry name" value="NAD(P)-binding Rossmann-like Domain"/>
    <property type="match status" value="1"/>
</dbReference>
<dbReference type="SUPFAM" id="SSF51735">
    <property type="entry name" value="NAD(P)-binding Rossmann-fold domains"/>
    <property type="match status" value="1"/>
</dbReference>
<dbReference type="PANTHER" id="PTHR43708:SF3">
    <property type="entry name" value="OXIDOREDUCTASE"/>
    <property type="match status" value="1"/>
</dbReference>
<comment type="caution">
    <text evidence="3">The sequence shown here is derived from an EMBL/GenBank/DDBJ whole genome shotgun (WGS) entry which is preliminary data.</text>
</comment>
<proteinExistence type="predicted"/>
<dbReference type="InterPro" id="IPR000683">
    <property type="entry name" value="Gfo/Idh/MocA-like_OxRdtase_N"/>
</dbReference>
<accession>A0A061SP18</accession>
<dbReference type="GeneID" id="72438502"/>
<evidence type="ECO:0000313" key="3">
    <source>
        <dbReference type="EMBL" id="KAJ02592.1"/>
    </source>
</evidence>
<evidence type="ECO:0000259" key="1">
    <source>
        <dbReference type="Pfam" id="PF01408"/>
    </source>
</evidence>
<sequence length="395" mass="42132">MAIESFGTEQAARKLRLGMVGGGRGAFIGAVHRMAARLDDKWEIVAGALSADPENAKASGADLGLDPDRAYTSWQDMVKGESNREDGIDAVSIVTPNHLHFDVSKAFLEAGINVICDKPMTVTFAESQELVRIADASGVQFVLTQNNTGYPLVRQARAMVADGTLGDIQVIRTSYVQDWLTTALDAEGQKQAAWRTDPKLAGAGGSIGDIGVHAFNLAAFISGLELEEVCADLRSYVPGRQLDDNANVLLRYKGGATGTLWTSQVAPGNYNRLSIGIYGTKGGLEWVGEDNDNLYYTPFGEPTRTITRGGPGAMDVANAGTRMPPRHPEGYIEGFGNIYSNAAEMIWAAKEGRDPDPFATDLPTVRDGATGLAFIEACVQSSNEGAVWQKVAKAG</sequence>
<dbReference type="GO" id="GO:0000166">
    <property type="term" value="F:nucleotide binding"/>
    <property type="evidence" value="ECO:0007669"/>
    <property type="project" value="InterPro"/>
</dbReference>